<reference evidence="2" key="3">
    <citation type="submission" date="2015-04" db="UniProtKB">
        <authorList>
            <consortium name="EnsemblPlants"/>
        </authorList>
    </citation>
    <scope>IDENTIFICATION</scope>
</reference>
<dbReference type="HOGENOM" id="CLU_630716_0_0_1"/>
<feature type="region of interest" description="Disordered" evidence="1">
    <location>
        <begin position="1"/>
        <end position="94"/>
    </location>
</feature>
<name>A0A0D9VXR3_9ORYZ</name>
<evidence type="ECO:0000256" key="1">
    <source>
        <dbReference type="SAM" id="MobiDB-lite"/>
    </source>
</evidence>
<proteinExistence type="predicted"/>
<dbReference type="Proteomes" id="UP000032180">
    <property type="component" value="Chromosome 3"/>
</dbReference>
<feature type="compositionally biased region" description="Basic and acidic residues" evidence="1">
    <location>
        <begin position="26"/>
        <end position="64"/>
    </location>
</feature>
<feature type="compositionally biased region" description="Basic and acidic residues" evidence="1">
    <location>
        <begin position="278"/>
        <end position="291"/>
    </location>
</feature>
<feature type="compositionally biased region" description="Polar residues" evidence="1">
    <location>
        <begin position="307"/>
        <end position="316"/>
    </location>
</feature>
<evidence type="ECO:0000313" key="3">
    <source>
        <dbReference type="Proteomes" id="UP000032180"/>
    </source>
</evidence>
<organism evidence="2 3">
    <name type="scientific">Leersia perrieri</name>
    <dbReference type="NCBI Taxonomy" id="77586"/>
    <lineage>
        <taxon>Eukaryota</taxon>
        <taxon>Viridiplantae</taxon>
        <taxon>Streptophyta</taxon>
        <taxon>Embryophyta</taxon>
        <taxon>Tracheophyta</taxon>
        <taxon>Spermatophyta</taxon>
        <taxon>Magnoliopsida</taxon>
        <taxon>Liliopsida</taxon>
        <taxon>Poales</taxon>
        <taxon>Poaceae</taxon>
        <taxon>BOP clade</taxon>
        <taxon>Oryzoideae</taxon>
        <taxon>Oryzeae</taxon>
        <taxon>Oryzinae</taxon>
        <taxon>Leersia</taxon>
    </lineage>
</organism>
<dbReference type="Gramene" id="LPERR03G25200.1">
    <property type="protein sequence ID" value="LPERR03G25200.1"/>
    <property type="gene ID" value="LPERR03G25200"/>
</dbReference>
<dbReference type="eggNOG" id="ENOG502R3PD">
    <property type="taxonomic scope" value="Eukaryota"/>
</dbReference>
<dbReference type="AlphaFoldDB" id="A0A0D9VXR3"/>
<protein>
    <submittedName>
        <fullName evidence="2">Uncharacterized protein</fullName>
    </submittedName>
</protein>
<reference evidence="2 3" key="1">
    <citation type="submission" date="2012-08" db="EMBL/GenBank/DDBJ databases">
        <title>Oryza genome evolution.</title>
        <authorList>
            <person name="Wing R.A."/>
        </authorList>
    </citation>
    <scope>NUCLEOTIDE SEQUENCE</scope>
</reference>
<accession>A0A0D9VXR3</accession>
<keyword evidence="3" id="KW-1185">Reference proteome</keyword>
<evidence type="ECO:0000313" key="2">
    <source>
        <dbReference type="EnsemblPlants" id="LPERR03G25200.1"/>
    </source>
</evidence>
<feature type="compositionally biased region" description="Pro residues" evidence="1">
    <location>
        <begin position="133"/>
        <end position="142"/>
    </location>
</feature>
<feature type="compositionally biased region" description="Basic and acidic residues" evidence="1">
    <location>
        <begin position="144"/>
        <end position="153"/>
    </location>
</feature>
<feature type="region of interest" description="Disordered" evidence="1">
    <location>
        <begin position="129"/>
        <end position="332"/>
    </location>
</feature>
<dbReference type="EnsemblPlants" id="LPERR03G25200.1">
    <property type="protein sequence ID" value="LPERR03G25200.1"/>
    <property type="gene ID" value="LPERR03G25200"/>
</dbReference>
<reference evidence="3" key="2">
    <citation type="submission" date="2013-12" db="EMBL/GenBank/DDBJ databases">
        <authorList>
            <person name="Yu Y."/>
            <person name="Lee S."/>
            <person name="de Baynast K."/>
            <person name="Wissotski M."/>
            <person name="Liu L."/>
            <person name="Talag J."/>
            <person name="Goicoechea J."/>
            <person name="Angelova A."/>
            <person name="Jetty R."/>
            <person name="Kudrna D."/>
            <person name="Golser W."/>
            <person name="Rivera L."/>
            <person name="Zhang J."/>
            <person name="Wing R."/>
        </authorList>
    </citation>
    <scope>NUCLEOTIDE SEQUENCE</scope>
</reference>
<sequence>MDSAATSEKPKREWPRIPPNYVSLRDLQELRRREKEEQERLQRQREVEAAANTEKGRGSSEKKPWGGGQRSRGGKQWAPVAHRAMPPPTPAEGATEKVEVMAVAIRVAPSSSPQGVAKKTDPAIGVLAVARPEAPPPPPPRWPDAAKKREGEIGGRAIKKGPDESAASAFQAGAKLDRKGKGNQPIALAETATVSSPGGSPDDKKGKGKRKGKASADQETAPVTTPVAPAEVIRAPSSQGRGKPANNRNRKKSGVGMSTVWAAPIEATDASPPCAFEPQDKGKKKPSDGRRAGAAPIGNSPDGKATQAAQIRNSSELKGAQPSPALAADLSSNRRIWTPEEMKSECVVAKPPLVEGEAPARAAKIVVRSARPPFFGGRRQQHAGEQNGGGVWVPKVVAPATPQNSGWIRKNN</sequence>
<feature type="region of interest" description="Disordered" evidence="1">
    <location>
        <begin position="374"/>
        <end position="393"/>
    </location>
</feature>
<dbReference type="STRING" id="77586.A0A0D9VXR3"/>